<dbReference type="GO" id="GO:0046914">
    <property type="term" value="F:transition metal ion binding"/>
    <property type="evidence" value="ECO:0007669"/>
    <property type="project" value="InterPro"/>
</dbReference>
<comment type="function">
    <text evidence="1 5">NHase catalyzes the hydration of various nitrile compounds to the corresponding amides.</text>
</comment>
<evidence type="ECO:0000313" key="8">
    <source>
        <dbReference type="EMBL" id="CDX32199.1"/>
    </source>
</evidence>
<dbReference type="SUPFAM" id="SSF50090">
    <property type="entry name" value="Electron transport accessory proteins"/>
    <property type="match status" value="1"/>
</dbReference>
<dbReference type="PIRSF" id="PIRSF001427">
    <property type="entry name" value="NHase_beta"/>
    <property type="match status" value="1"/>
</dbReference>
<protein>
    <recommendedName>
        <fullName evidence="5">Nitrile hydratase subunit beta</fullName>
        <shortName evidence="5">NHase</shortName>
        <ecNumber evidence="5">4.2.1.84</ecNumber>
    </recommendedName>
</protein>
<dbReference type="Pfam" id="PF02211">
    <property type="entry name" value="NHase_beta_C"/>
    <property type="match status" value="1"/>
</dbReference>
<proteinExistence type="inferred from homology"/>
<reference evidence="8 9" key="1">
    <citation type="submission" date="2014-08" db="EMBL/GenBank/DDBJ databases">
        <authorList>
            <person name="Moulin Lionel"/>
        </authorList>
    </citation>
    <scope>NUCLEOTIDE SEQUENCE [LARGE SCALE GENOMIC DNA]</scope>
</reference>
<dbReference type="NCBIfam" id="TIGR03888">
    <property type="entry name" value="nitrile_beta"/>
    <property type="match status" value="1"/>
</dbReference>
<evidence type="ECO:0000313" key="9">
    <source>
        <dbReference type="Proteomes" id="UP000046373"/>
    </source>
</evidence>
<evidence type="ECO:0000256" key="2">
    <source>
        <dbReference type="ARBA" id="ARBA00009098"/>
    </source>
</evidence>
<keyword evidence="3 5" id="KW-0456">Lyase</keyword>
<dbReference type="AlphaFoldDB" id="A0A090ESX8"/>
<evidence type="ECO:0000256" key="1">
    <source>
        <dbReference type="ARBA" id="ARBA00004042"/>
    </source>
</evidence>
<dbReference type="Pfam" id="PF21006">
    <property type="entry name" value="NHase_beta_N"/>
    <property type="match status" value="1"/>
</dbReference>
<evidence type="ECO:0000259" key="6">
    <source>
        <dbReference type="Pfam" id="PF02211"/>
    </source>
</evidence>
<dbReference type="Gene3D" id="1.10.472.20">
    <property type="entry name" value="Nitrile hydratase, beta subunit"/>
    <property type="match status" value="1"/>
</dbReference>
<evidence type="ECO:0000256" key="5">
    <source>
        <dbReference type="PIRNR" id="PIRNR001427"/>
    </source>
</evidence>
<evidence type="ECO:0000259" key="7">
    <source>
        <dbReference type="Pfam" id="PF21006"/>
    </source>
</evidence>
<comment type="catalytic activity">
    <reaction evidence="4 5">
        <text>an aliphatic primary amide = an aliphatic nitrile + H2O</text>
        <dbReference type="Rhea" id="RHEA:12673"/>
        <dbReference type="ChEBI" id="CHEBI:15377"/>
        <dbReference type="ChEBI" id="CHEBI:65285"/>
        <dbReference type="ChEBI" id="CHEBI:80291"/>
        <dbReference type="EC" id="4.2.1.84"/>
    </reaction>
</comment>
<dbReference type="EC" id="4.2.1.84" evidence="5"/>
<accession>A0A090ESX8</accession>
<feature type="domain" description="Nitrile hydratase beta subunit" evidence="6">
    <location>
        <begin position="130"/>
        <end position="220"/>
    </location>
</feature>
<dbReference type="InterPro" id="IPR003168">
    <property type="entry name" value="Nitrile_hydratase_bsu"/>
</dbReference>
<name>A0A090ESX8_MESPL</name>
<sequence>MDGIHDLGGMHGFGAVAIGEDDYVFRHEWQRRSFGLAQALAGTTPFCADMHRHKIELIRPVDYLTMDYFEKWMIATSELLKDAGLVNESELRTGRKEFDVDLARHPPARPDALVEAMKRGAELKFGDEVAAPGFVVGEAVRVRCDAPAGHTRVPRYVRGRLGQVVADHGVFQFADTVARGEGASPQHCYAVAFTADALWGGDAESASDLLYLDLAEAYLDRV</sequence>
<evidence type="ECO:0000256" key="4">
    <source>
        <dbReference type="ARBA" id="ARBA00044877"/>
    </source>
</evidence>
<feature type="domain" description="Nitrile hydratase beta subunit-like N-terminal" evidence="7">
    <location>
        <begin position="1"/>
        <end position="103"/>
    </location>
</feature>
<dbReference type="EMBL" id="CCNB01000007">
    <property type="protein sequence ID" value="CDX32199.1"/>
    <property type="molecule type" value="Genomic_DNA"/>
</dbReference>
<dbReference type="GeneID" id="31889377"/>
<dbReference type="InterPro" id="IPR008990">
    <property type="entry name" value="Elect_transpt_acc-like_dom_sf"/>
</dbReference>
<dbReference type="Gene3D" id="2.30.30.50">
    <property type="match status" value="1"/>
</dbReference>
<dbReference type="InterPro" id="IPR049054">
    <property type="entry name" value="CN_hydtase_beta-like_N"/>
</dbReference>
<gene>
    <name evidence="8" type="ORF">MPLDJ20_150072</name>
</gene>
<dbReference type="GO" id="GO:0018822">
    <property type="term" value="F:nitrile hydratase activity"/>
    <property type="evidence" value="ECO:0007669"/>
    <property type="project" value="UniProtKB-EC"/>
</dbReference>
<dbReference type="InterPro" id="IPR042262">
    <property type="entry name" value="CN_hydtase_beta_C"/>
</dbReference>
<comment type="similarity">
    <text evidence="2 5">Belongs to the nitrile hydratase subunit beta family.</text>
</comment>
<organism evidence="8 9">
    <name type="scientific">Mesorhizobium plurifarium</name>
    <dbReference type="NCBI Taxonomy" id="69974"/>
    <lineage>
        <taxon>Bacteria</taxon>
        <taxon>Pseudomonadati</taxon>
        <taxon>Pseudomonadota</taxon>
        <taxon>Alphaproteobacteria</taxon>
        <taxon>Hyphomicrobiales</taxon>
        <taxon>Phyllobacteriaceae</taxon>
        <taxon>Mesorhizobium</taxon>
    </lineage>
</organism>
<evidence type="ECO:0000256" key="3">
    <source>
        <dbReference type="ARBA" id="ARBA00023239"/>
    </source>
</evidence>
<dbReference type="InterPro" id="IPR024690">
    <property type="entry name" value="CN_hydtase_beta_dom_C"/>
</dbReference>
<dbReference type="Proteomes" id="UP000046373">
    <property type="component" value="Unassembled WGS sequence"/>
</dbReference>